<proteinExistence type="predicted"/>
<accession>A0A6L2JI34</accession>
<sequence length="442" mass="50231">MRSIEVYPNLFGIFNYIPFGEKPKILLEAWYKLFTIQHAQPEDSNELFQKHLEDLKELAEYKESLENASTEIVVLNSNQEKEKPLQDFDIRQLIREECCIEVSEEQKKIMEDTILDALNSKCFSINSQCLDKKKHEVKNVIEQPAEHGTHIVKSLQNFRVIHKSSISLKNTCQISLVHAVAPILSTQEPKYSTSIGYEHPNATLDTEIDEKIKSGIEELVPILSENVVTSEDKKECDVPVCENSPICDDHSDILSDSNNDDISKEENVVYLEEEEIDLEDISLIQDVVLCEKLLSINRLIANIESLNDNPTLDCVLYSSISIPTSEESDNSLSDNFSLEFETFCDHTEETRSDNSIPPGVENFGDDSEGDIRFLNALLIDDSIPFPNNESFESDFHNPSFPRPPLEPPDAEFNFKPDSGEEILVVMNDKLECLDTLRVVVEL</sequence>
<evidence type="ECO:0008006" key="3">
    <source>
        <dbReference type="Google" id="ProtNLM"/>
    </source>
</evidence>
<keyword evidence="1" id="KW-0175">Coiled coil</keyword>
<name>A0A6L2JI34_TANCI</name>
<gene>
    <name evidence="2" type="ORF">Tci_007523</name>
</gene>
<reference evidence="2" key="1">
    <citation type="journal article" date="2019" name="Sci. Rep.">
        <title>Draft genome of Tanacetum cinerariifolium, the natural source of mosquito coil.</title>
        <authorList>
            <person name="Yamashiro T."/>
            <person name="Shiraishi A."/>
            <person name="Satake H."/>
            <person name="Nakayama K."/>
        </authorList>
    </citation>
    <scope>NUCLEOTIDE SEQUENCE</scope>
</reference>
<feature type="coiled-coil region" evidence="1">
    <location>
        <begin position="48"/>
        <end position="78"/>
    </location>
</feature>
<comment type="caution">
    <text evidence="2">The sequence shown here is derived from an EMBL/GenBank/DDBJ whole genome shotgun (WGS) entry which is preliminary data.</text>
</comment>
<organism evidence="2">
    <name type="scientific">Tanacetum cinerariifolium</name>
    <name type="common">Dalmatian daisy</name>
    <name type="synonym">Chrysanthemum cinerariifolium</name>
    <dbReference type="NCBI Taxonomy" id="118510"/>
    <lineage>
        <taxon>Eukaryota</taxon>
        <taxon>Viridiplantae</taxon>
        <taxon>Streptophyta</taxon>
        <taxon>Embryophyta</taxon>
        <taxon>Tracheophyta</taxon>
        <taxon>Spermatophyta</taxon>
        <taxon>Magnoliopsida</taxon>
        <taxon>eudicotyledons</taxon>
        <taxon>Gunneridae</taxon>
        <taxon>Pentapetalae</taxon>
        <taxon>asterids</taxon>
        <taxon>campanulids</taxon>
        <taxon>Asterales</taxon>
        <taxon>Asteraceae</taxon>
        <taxon>Asteroideae</taxon>
        <taxon>Anthemideae</taxon>
        <taxon>Anthemidinae</taxon>
        <taxon>Tanacetum</taxon>
    </lineage>
</organism>
<evidence type="ECO:0000256" key="1">
    <source>
        <dbReference type="SAM" id="Coils"/>
    </source>
</evidence>
<protein>
    <recommendedName>
        <fullName evidence="3">Reverse transcriptase domain-containing protein</fullName>
    </recommendedName>
</protein>
<evidence type="ECO:0000313" key="2">
    <source>
        <dbReference type="EMBL" id="GEU35545.1"/>
    </source>
</evidence>
<dbReference type="EMBL" id="BKCJ010000703">
    <property type="protein sequence ID" value="GEU35545.1"/>
    <property type="molecule type" value="Genomic_DNA"/>
</dbReference>
<dbReference type="AlphaFoldDB" id="A0A6L2JI34"/>